<dbReference type="InterPro" id="IPR010064">
    <property type="entry name" value="HK97-gp10_tail"/>
</dbReference>
<reference evidence="1 2" key="1">
    <citation type="submission" date="2019-07" db="EMBL/GenBank/DDBJ databases">
        <title>Gilliamella genomes.</title>
        <authorList>
            <person name="Zheng H."/>
        </authorList>
    </citation>
    <scope>NUCLEOTIDE SEQUENCE [LARGE SCALE GENOMIC DNA]</scope>
    <source>
        <strain evidence="1 2">W8131</strain>
    </source>
</reference>
<dbReference type="AlphaFoldDB" id="A0A556RSG1"/>
<comment type="caution">
    <text evidence="1">The sequence shown here is derived from an EMBL/GenBank/DDBJ whole genome shotgun (WGS) entry which is preliminary data.</text>
</comment>
<organism evidence="1 2">
    <name type="scientific">Gilliamella apicola</name>
    <dbReference type="NCBI Taxonomy" id="1196095"/>
    <lineage>
        <taxon>Bacteria</taxon>
        <taxon>Pseudomonadati</taxon>
        <taxon>Pseudomonadota</taxon>
        <taxon>Gammaproteobacteria</taxon>
        <taxon>Orbales</taxon>
        <taxon>Orbaceae</taxon>
        <taxon>Gilliamella</taxon>
    </lineage>
</organism>
<dbReference type="NCBIfam" id="TIGR01725">
    <property type="entry name" value="phge_HK97_gp10"/>
    <property type="match status" value="1"/>
</dbReference>
<evidence type="ECO:0000313" key="2">
    <source>
        <dbReference type="Proteomes" id="UP000319138"/>
    </source>
</evidence>
<dbReference type="EMBL" id="VMHL01000001">
    <property type="protein sequence ID" value="TSJ91835.1"/>
    <property type="molecule type" value="Genomic_DNA"/>
</dbReference>
<sequence>MIKPTLSITGFKALEADFKLLSKTEQRKVSKKAVRAGAVVFRDAIRASAPVRTGRLKKSVSVDIARGSLTAGVKFKKIRVIKKSKKGKSKQTLPFYWWMLENGTSKMSARPFVRPAFDANIKKAEDAAFEQFLKDIDEIFSK</sequence>
<proteinExistence type="predicted"/>
<dbReference type="RefSeq" id="WP_144187587.1">
    <property type="nucleotide sequence ID" value="NZ_VMHL01000001.1"/>
</dbReference>
<gene>
    <name evidence="1" type="ORF">FPQ14_00780</name>
</gene>
<name>A0A556RSG1_9GAMM</name>
<protein>
    <submittedName>
        <fullName evidence="1">HK97 gp10 family phage protein</fullName>
    </submittedName>
</protein>
<dbReference type="Proteomes" id="UP000319138">
    <property type="component" value="Unassembled WGS sequence"/>
</dbReference>
<accession>A0A556RSG1</accession>
<evidence type="ECO:0000313" key="1">
    <source>
        <dbReference type="EMBL" id="TSJ91835.1"/>
    </source>
</evidence>
<dbReference type="Pfam" id="PF04883">
    <property type="entry name" value="HK97-gp10_like"/>
    <property type="match status" value="1"/>
</dbReference>